<gene>
    <name evidence="11" type="ORF">FYJ71_09725</name>
</gene>
<feature type="domain" description="UvrD-like helicase ATP-binding" evidence="10">
    <location>
        <begin position="3"/>
        <end position="320"/>
    </location>
</feature>
<dbReference type="SUPFAM" id="SSF52540">
    <property type="entry name" value="P-loop containing nucleoside triphosphate hydrolases"/>
    <property type="match status" value="1"/>
</dbReference>
<sequence>MSIVYRKDQKKIMEYTSGTMGIQAVPGAGKTFIITNLVAKLLGDMSSKDDKRKILVLTYMNSAANNFKSRIRKILSDNEISSNNFEVMTIHSLAMKVIKENSNLALIEDEFEIIDDIKKGIIISDSIEKFREIDDNDKKLTFFISKEKRDNKKFIEKWEKEFNFLVRDSIRLLKYANIDDGKLKEITSSGYRGILTLISPIYSSYQESLRLEGYLDYDDILLMAYNILANNSDIAKKYQEKYLYVFEDECQDSNLIQGKIIDIIADGKSNRKKSSKNLVRVGDVNQSITGTFTGSNPSHFIDFCSNADCSFNMNMAGRSSRDIIDLANKLVEFVNNDKDSLYYGSLENLFIEEVEKGKGYKENPNLDEYLINASSVSNGSEELDKIVAICNYYKEKYPNFSLGILTFSNYEVDAISQNLEAREITHERLGSNPKHRKKLISDIGKILEFLIFPTRVENFIEILDNCFLQRLESIELSDEDKANILGFFGEYLNLKSSEYSTPIELKQSNPKSNADRLYANIEGVVYSLDKRKEFFRRLSTRVDDMVEHAFFRDFDRFLDGVKGICEYSQSDLGKLIKFICSCFNLSDEEKMLSKYIFFYVDRLTRVENIDLNALLPYFDSRYSRVFDSAIDGIYDMGEKEIEPGSITIATLHKSKGLEWDAVIITGINDSDFPSKLTDYFRVDRKYLRDDYRYPEAFVNMEIENILNGISQDVKHFEIGLKRDLVAERVRLLYVGITRAKKSLFLLNSRQKYIESINLNLTKKDSEFFVELKRKIDGVRGRIGND</sequence>
<dbReference type="InterPro" id="IPR000212">
    <property type="entry name" value="DNA_helicase_UvrD/REP"/>
</dbReference>
<evidence type="ECO:0000313" key="12">
    <source>
        <dbReference type="Proteomes" id="UP000440713"/>
    </source>
</evidence>
<dbReference type="InterPro" id="IPR014017">
    <property type="entry name" value="DNA_helicase_UvrD-like_C"/>
</dbReference>
<organism evidence="11 12">
    <name type="scientific">Peptostreptococcus porci</name>
    <dbReference type="NCBI Taxonomy" id="2652282"/>
    <lineage>
        <taxon>Bacteria</taxon>
        <taxon>Bacillati</taxon>
        <taxon>Bacillota</taxon>
        <taxon>Clostridia</taxon>
        <taxon>Peptostreptococcales</taxon>
        <taxon>Peptostreptococcaceae</taxon>
        <taxon>Peptostreptococcus</taxon>
    </lineage>
</organism>
<dbReference type="GO" id="GO:0033202">
    <property type="term" value="C:DNA helicase complex"/>
    <property type="evidence" value="ECO:0007669"/>
    <property type="project" value="TreeGrafter"/>
</dbReference>
<evidence type="ECO:0000256" key="6">
    <source>
        <dbReference type="ARBA" id="ARBA00034617"/>
    </source>
</evidence>
<feature type="binding site" evidence="9">
    <location>
        <begin position="24"/>
        <end position="31"/>
    </location>
    <ligand>
        <name>ATP</name>
        <dbReference type="ChEBI" id="CHEBI:30616"/>
    </ligand>
</feature>
<comment type="catalytic activity">
    <reaction evidence="6">
        <text>Couples ATP hydrolysis with the unwinding of duplex DNA by translocating in the 3'-5' direction.</text>
        <dbReference type="EC" id="5.6.2.4"/>
    </reaction>
</comment>
<dbReference type="Gene3D" id="1.10.486.10">
    <property type="entry name" value="PCRA, domain 4"/>
    <property type="match status" value="1"/>
</dbReference>
<dbReference type="Pfam" id="PF00580">
    <property type="entry name" value="UvrD-helicase"/>
    <property type="match status" value="1"/>
</dbReference>
<proteinExistence type="predicted"/>
<keyword evidence="1 9" id="KW-0547">Nucleotide-binding</keyword>
<evidence type="ECO:0000256" key="9">
    <source>
        <dbReference type="PROSITE-ProRule" id="PRU00560"/>
    </source>
</evidence>
<dbReference type="GO" id="GO:0043138">
    <property type="term" value="F:3'-5' DNA helicase activity"/>
    <property type="evidence" value="ECO:0007669"/>
    <property type="project" value="UniProtKB-EC"/>
</dbReference>
<dbReference type="EMBL" id="VUNE01000005">
    <property type="protein sequence ID" value="MST63212.1"/>
    <property type="molecule type" value="Genomic_DNA"/>
</dbReference>
<dbReference type="PANTHER" id="PTHR11070">
    <property type="entry name" value="UVRD / RECB / PCRA DNA HELICASE FAMILY MEMBER"/>
    <property type="match status" value="1"/>
</dbReference>
<evidence type="ECO:0000256" key="2">
    <source>
        <dbReference type="ARBA" id="ARBA00022801"/>
    </source>
</evidence>
<dbReference type="InterPro" id="IPR014016">
    <property type="entry name" value="UvrD-like_ATP-bd"/>
</dbReference>
<evidence type="ECO:0000313" key="11">
    <source>
        <dbReference type="EMBL" id="MST63212.1"/>
    </source>
</evidence>
<dbReference type="InterPro" id="IPR027417">
    <property type="entry name" value="P-loop_NTPase"/>
</dbReference>
<dbReference type="GO" id="GO:0016787">
    <property type="term" value="F:hydrolase activity"/>
    <property type="evidence" value="ECO:0007669"/>
    <property type="project" value="UniProtKB-UniRule"/>
</dbReference>
<name>A0A6N7XFQ7_9FIRM</name>
<protein>
    <recommendedName>
        <fullName evidence="7">DNA 3'-5' helicase</fullName>
        <ecNumber evidence="7">5.6.2.4</ecNumber>
    </recommendedName>
</protein>
<keyword evidence="12" id="KW-1185">Reference proteome</keyword>
<dbReference type="GO" id="GO:0003677">
    <property type="term" value="F:DNA binding"/>
    <property type="evidence" value="ECO:0007669"/>
    <property type="project" value="InterPro"/>
</dbReference>
<dbReference type="GO" id="GO:0000725">
    <property type="term" value="P:recombinational repair"/>
    <property type="evidence" value="ECO:0007669"/>
    <property type="project" value="TreeGrafter"/>
</dbReference>
<dbReference type="GO" id="GO:0005524">
    <property type="term" value="F:ATP binding"/>
    <property type="evidence" value="ECO:0007669"/>
    <property type="project" value="UniProtKB-UniRule"/>
</dbReference>
<keyword evidence="3 9" id="KW-0347">Helicase</keyword>
<dbReference type="GO" id="GO:0005829">
    <property type="term" value="C:cytosol"/>
    <property type="evidence" value="ECO:0007669"/>
    <property type="project" value="TreeGrafter"/>
</dbReference>
<dbReference type="EC" id="5.6.2.4" evidence="7"/>
<dbReference type="Pfam" id="PF13361">
    <property type="entry name" value="UvrD_C"/>
    <property type="match status" value="1"/>
</dbReference>
<reference evidence="11 12" key="1">
    <citation type="submission" date="2019-08" db="EMBL/GenBank/DDBJ databases">
        <title>In-depth cultivation of the pig gut microbiome towards novel bacterial diversity and tailored functional studies.</title>
        <authorList>
            <person name="Wylensek D."/>
            <person name="Hitch T.C.A."/>
            <person name="Clavel T."/>
        </authorList>
    </citation>
    <scope>NUCLEOTIDE SEQUENCE [LARGE SCALE GENOMIC DNA]</scope>
    <source>
        <strain evidence="11 12">WCA-SAB-591-4A-A</strain>
    </source>
</reference>
<evidence type="ECO:0000256" key="7">
    <source>
        <dbReference type="ARBA" id="ARBA00034808"/>
    </source>
</evidence>
<keyword evidence="5" id="KW-0413">Isomerase</keyword>
<evidence type="ECO:0000259" key="10">
    <source>
        <dbReference type="PROSITE" id="PS51198"/>
    </source>
</evidence>
<dbReference type="AlphaFoldDB" id="A0A6N7XFQ7"/>
<evidence type="ECO:0000256" key="4">
    <source>
        <dbReference type="ARBA" id="ARBA00022840"/>
    </source>
</evidence>
<dbReference type="Proteomes" id="UP000440713">
    <property type="component" value="Unassembled WGS sequence"/>
</dbReference>
<evidence type="ECO:0000256" key="8">
    <source>
        <dbReference type="ARBA" id="ARBA00048988"/>
    </source>
</evidence>
<evidence type="ECO:0000256" key="1">
    <source>
        <dbReference type="ARBA" id="ARBA00022741"/>
    </source>
</evidence>
<evidence type="ECO:0000256" key="3">
    <source>
        <dbReference type="ARBA" id="ARBA00022806"/>
    </source>
</evidence>
<comment type="caution">
    <text evidence="11">The sequence shown here is derived from an EMBL/GenBank/DDBJ whole genome shotgun (WGS) entry which is preliminary data.</text>
</comment>
<dbReference type="PROSITE" id="PS51198">
    <property type="entry name" value="UVRD_HELICASE_ATP_BIND"/>
    <property type="match status" value="1"/>
</dbReference>
<accession>A0A6N7XFQ7</accession>
<comment type="catalytic activity">
    <reaction evidence="8">
        <text>ATP + H2O = ADP + phosphate + H(+)</text>
        <dbReference type="Rhea" id="RHEA:13065"/>
        <dbReference type="ChEBI" id="CHEBI:15377"/>
        <dbReference type="ChEBI" id="CHEBI:15378"/>
        <dbReference type="ChEBI" id="CHEBI:30616"/>
        <dbReference type="ChEBI" id="CHEBI:43474"/>
        <dbReference type="ChEBI" id="CHEBI:456216"/>
        <dbReference type="EC" id="5.6.2.4"/>
    </reaction>
</comment>
<dbReference type="PANTHER" id="PTHR11070:SF2">
    <property type="entry name" value="ATP-DEPENDENT DNA HELICASE SRS2"/>
    <property type="match status" value="1"/>
</dbReference>
<keyword evidence="2 9" id="KW-0378">Hydrolase</keyword>
<dbReference type="Gene3D" id="3.40.50.300">
    <property type="entry name" value="P-loop containing nucleotide triphosphate hydrolases"/>
    <property type="match status" value="3"/>
</dbReference>
<evidence type="ECO:0000256" key="5">
    <source>
        <dbReference type="ARBA" id="ARBA00023235"/>
    </source>
</evidence>
<keyword evidence="4 9" id="KW-0067">ATP-binding</keyword>
<dbReference type="RefSeq" id="WP_154538674.1">
    <property type="nucleotide sequence ID" value="NZ_VUNE01000005.1"/>
</dbReference>